<dbReference type="Pfam" id="PF11992">
    <property type="entry name" value="TgpA_N"/>
    <property type="match status" value="1"/>
</dbReference>
<feature type="transmembrane region" description="Helical" evidence="1">
    <location>
        <begin position="160"/>
        <end position="182"/>
    </location>
</feature>
<sequence length="674" mass="76867">MISSARNHAHFILTLVFLCISLSLLEPVMGWILILVVCAAVMRGALYLELHKHAPSIRTLNLLALLSAIVLAYFSLQLGVLLGMINLLVLACSLKLMLLRSLKDYYQLVTCCGFLIGCGFIFHNSIGFSIFYLFLTLLLLLSLACNVSPSSTLNANFKRVAVMGAQALPITALLFIVLPQIGPLWQMPTSKSHQTGLAEQVSPGDIAQLSQSADLAFRVIFKDQIPAPQQRYWRALVMEQFDGKTWRVAPERKAIQNQYKRFNKEFDPALQGPYFSYTIIAEPTHQNWLYSIDIGIPDGPENANRIWQSHEYQLTSTTPLVSNYQYKLRSYTQTPLNQALFSVDRRINLQLPSQGNPKTQEWVKSLRSQYPDDQDLINAVLAYFSEQPFIYTLQPPLMQINSVDTFLFEQQQGFCSHYASAMAYVLRLAGIPARLVTGYQGGEMREGAFMSVYQYDAHAWIEALHSDKGWQRYDPTAVVAPNRVEFGLRAAIQEAGELIDSPFSLSRFSAIAWLNEFRMLLKDIDFMWTKWILGFDKNSQKDLIKSLIGELTPQKLALFGVSVIGIIIILLALFFLPSLRQKNQDTITKYYQKSEKLLQKLKIYRLPHQGPMDFAMSVESKLPNSLNQPFMQVTHVYMQHQYQKNSQQQKLRNKVLIKHKWSALKKAVKKQIKR</sequence>
<dbReference type="RefSeq" id="WP_008843366.1">
    <property type="nucleotide sequence ID" value="NZ_BAEN01000021.1"/>
</dbReference>
<feature type="transmembrane region" description="Helical" evidence="1">
    <location>
        <begin position="80"/>
        <end position="98"/>
    </location>
</feature>
<accession>K6WYL6</accession>
<organism evidence="3 4">
    <name type="scientific">Aliiglaciecola lipolytica E3</name>
    <dbReference type="NCBI Taxonomy" id="1127673"/>
    <lineage>
        <taxon>Bacteria</taxon>
        <taxon>Pseudomonadati</taxon>
        <taxon>Pseudomonadota</taxon>
        <taxon>Gammaproteobacteria</taxon>
        <taxon>Alteromonadales</taxon>
        <taxon>Alteromonadaceae</taxon>
        <taxon>Aliiglaciecola</taxon>
    </lineage>
</organism>
<feature type="transmembrane region" description="Helical" evidence="1">
    <location>
        <begin position="105"/>
        <end position="123"/>
    </location>
</feature>
<dbReference type="OrthoDB" id="9804872at2"/>
<evidence type="ECO:0000313" key="3">
    <source>
        <dbReference type="EMBL" id="GAC13549.1"/>
    </source>
</evidence>
<protein>
    <recommendedName>
        <fullName evidence="2">Transglutaminase-like domain-containing protein</fullName>
    </recommendedName>
</protein>
<dbReference type="PANTHER" id="PTHR42736">
    <property type="entry name" value="PROTEIN-GLUTAMINE GAMMA-GLUTAMYLTRANSFERASE"/>
    <property type="match status" value="1"/>
</dbReference>
<dbReference type="Gene3D" id="3.10.620.30">
    <property type="match status" value="1"/>
</dbReference>
<feature type="transmembrane region" description="Helical" evidence="1">
    <location>
        <begin position="556"/>
        <end position="576"/>
    </location>
</feature>
<dbReference type="eggNOG" id="COG1305">
    <property type="taxonomic scope" value="Bacteria"/>
</dbReference>
<evidence type="ECO:0000256" key="1">
    <source>
        <dbReference type="SAM" id="Phobius"/>
    </source>
</evidence>
<feature type="transmembrane region" description="Helical" evidence="1">
    <location>
        <begin position="7"/>
        <end position="25"/>
    </location>
</feature>
<evidence type="ECO:0000313" key="4">
    <source>
        <dbReference type="Proteomes" id="UP000006334"/>
    </source>
</evidence>
<proteinExistence type="predicted"/>
<keyword evidence="1" id="KW-1133">Transmembrane helix</keyword>
<dbReference type="AlphaFoldDB" id="K6WYL6"/>
<keyword evidence="1" id="KW-0472">Membrane</keyword>
<dbReference type="InterPro" id="IPR052901">
    <property type="entry name" value="Bact_TGase-like"/>
</dbReference>
<gene>
    <name evidence="3" type="ORF">GLIP_0906</name>
</gene>
<keyword evidence="4" id="KW-1185">Reference proteome</keyword>
<dbReference type="InterPro" id="IPR038765">
    <property type="entry name" value="Papain-like_cys_pep_sf"/>
</dbReference>
<dbReference type="Pfam" id="PF01841">
    <property type="entry name" value="Transglut_core"/>
    <property type="match status" value="1"/>
</dbReference>
<dbReference type="STRING" id="1127673.GLIP_0906"/>
<keyword evidence="1" id="KW-0812">Transmembrane</keyword>
<dbReference type="SUPFAM" id="SSF54001">
    <property type="entry name" value="Cysteine proteinases"/>
    <property type="match status" value="1"/>
</dbReference>
<comment type="caution">
    <text evidence="3">The sequence shown here is derived from an EMBL/GenBank/DDBJ whole genome shotgun (WGS) entry which is preliminary data.</text>
</comment>
<dbReference type="SMART" id="SM00460">
    <property type="entry name" value="TGc"/>
    <property type="match status" value="1"/>
</dbReference>
<name>K6WYL6_9ALTE</name>
<evidence type="ECO:0000259" key="2">
    <source>
        <dbReference type="SMART" id="SM00460"/>
    </source>
</evidence>
<feature type="domain" description="Transglutaminase-like" evidence="2">
    <location>
        <begin position="407"/>
        <end position="477"/>
    </location>
</feature>
<reference evidence="3 4" key="1">
    <citation type="journal article" date="2017" name="Antonie Van Leeuwenhoek">
        <title>Rhizobium rhizosphaerae sp. nov., a novel species isolated from rice rhizosphere.</title>
        <authorList>
            <person name="Zhao J.J."/>
            <person name="Zhang J."/>
            <person name="Zhang R.J."/>
            <person name="Zhang C.W."/>
            <person name="Yin H.Q."/>
            <person name="Zhang X.X."/>
        </authorList>
    </citation>
    <scope>NUCLEOTIDE SEQUENCE [LARGE SCALE GENOMIC DNA]</scope>
    <source>
        <strain evidence="3 4">E3</strain>
    </source>
</reference>
<dbReference type="InterPro" id="IPR002931">
    <property type="entry name" value="Transglutaminase-like"/>
</dbReference>
<dbReference type="Proteomes" id="UP000006334">
    <property type="component" value="Unassembled WGS sequence"/>
</dbReference>
<dbReference type="PANTHER" id="PTHR42736:SF1">
    <property type="entry name" value="PROTEIN-GLUTAMINE GAMMA-GLUTAMYLTRANSFERASE"/>
    <property type="match status" value="1"/>
</dbReference>
<dbReference type="InterPro" id="IPR021878">
    <property type="entry name" value="TgpA_N"/>
</dbReference>
<dbReference type="EMBL" id="BAEN01000021">
    <property type="protein sequence ID" value="GAC13549.1"/>
    <property type="molecule type" value="Genomic_DNA"/>
</dbReference>
<feature type="transmembrane region" description="Helical" evidence="1">
    <location>
        <begin position="129"/>
        <end position="148"/>
    </location>
</feature>